<organism evidence="3 4">
    <name type="scientific">Candida maltosa (strain Xu316)</name>
    <name type="common">Yeast</name>
    <dbReference type="NCBI Taxonomy" id="1245528"/>
    <lineage>
        <taxon>Eukaryota</taxon>
        <taxon>Fungi</taxon>
        <taxon>Dikarya</taxon>
        <taxon>Ascomycota</taxon>
        <taxon>Saccharomycotina</taxon>
        <taxon>Pichiomycetes</taxon>
        <taxon>Debaryomycetaceae</taxon>
        <taxon>Candida/Lodderomyces clade</taxon>
        <taxon>Candida</taxon>
    </lineage>
</organism>
<dbReference type="EMBL" id="AOGT01002030">
    <property type="protein sequence ID" value="EMG46381.1"/>
    <property type="molecule type" value="Genomic_DNA"/>
</dbReference>
<dbReference type="GO" id="GO:0004843">
    <property type="term" value="F:cysteine-type deubiquitinase activity"/>
    <property type="evidence" value="ECO:0007669"/>
    <property type="project" value="TreeGrafter"/>
</dbReference>
<dbReference type="Proteomes" id="UP000011777">
    <property type="component" value="Unassembled WGS sequence"/>
</dbReference>
<accession>M3IJ21</accession>
<dbReference type="AlphaFoldDB" id="M3IJ21"/>
<evidence type="ECO:0000313" key="3">
    <source>
        <dbReference type="EMBL" id="EMG46381.1"/>
    </source>
</evidence>
<dbReference type="PROSITE" id="PS50802">
    <property type="entry name" value="OTU"/>
    <property type="match status" value="1"/>
</dbReference>
<dbReference type="PANTHER" id="PTHR12419">
    <property type="entry name" value="OTU DOMAIN CONTAINING PROTEIN"/>
    <property type="match status" value="1"/>
</dbReference>
<evidence type="ECO:0000256" key="1">
    <source>
        <dbReference type="SAM" id="MobiDB-lite"/>
    </source>
</evidence>
<dbReference type="InterPro" id="IPR003323">
    <property type="entry name" value="OTU_dom"/>
</dbReference>
<dbReference type="CDD" id="cd22762">
    <property type="entry name" value="OTU_fungi_OTU2-like"/>
    <property type="match status" value="1"/>
</dbReference>
<dbReference type="STRING" id="1245528.M3IJ21"/>
<reference evidence="3 4" key="1">
    <citation type="submission" date="2013-02" db="EMBL/GenBank/DDBJ databases">
        <title>Genome sequence of Candida maltosa Xu316, a potential industrial strain for xylitol and ethanol production.</title>
        <authorList>
            <person name="Yu J."/>
            <person name="Wang Q."/>
            <person name="Geng X."/>
            <person name="Bao W."/>
            <person name="He P."/>
            <person name="Cai J."/>
        </authorList>
    </citation>
    <scope>NUCLEOTIDE SEQUENCE [LARGE SCALE GENOMIC DNA]</scope>
    <source>
        <strain evidence="4">Xu316</strain>
    </source>
</reference>
<dbReference type="OMA" id="YELGAHY"/>
<name>M3IJ21_CANMX</name>
<dbReference type="eggNOG" id="KOG2606">
    <property type="taxonomic scope" value="Eukaryota"/>
</dbReference>
<dbReference type="InterPro" id="IPR049771">
    <property type="entry name" value="OTU2-like_OTU"/>
</dbReference>
<dbReference type="InterPro" id="IPR038765">
    <property type="entry name" value="Papain-like_cys_pep_sf"/>
</dbReference>
<feature type="domain" description="OTU" evidence="2">
    <location>
        <begin position="153"/>
        <end position="288"/>
    </location>
</feature>
<dbReference type="SUPFAM" id="SSF54001">
    <property type="entry name" value="Cysteine proteinases"/>
    <property type="match status" value="1"/>
</dbReference>
<sequence>MDESRDEIIQRHKKESKDLIATITGLKKQATKKTRKNVLAKCQELQDNLDRKHKEELAQLDGDNLPEENDEVTPEQLLAQLSLEKQEDDDKPEVAEQSIEPKKKRNRQKERLNKRKEEIERIKQEAAKEAENTVDYRKIEIDSMNQLLSLNDLKLHEIKPDGHCLFASIQDQLETRHGKQVEIQELRDLAGEYINNNKDDFVPFLFDEQTGEIKDIDEYIKELTTTAMWGSDMEILALGKVFDCPISVFIAGASTLKINEDGQNRELKLGYYKHSYGLGEHYNSLRDL</sequence>
<dbReference type="HOGENOM" id="CLU_034963_2_0_1"/>
<keyword evidence="4" id="KW-1185">Reference proteome</keyword>
<dbReference type="Gene3D" id="3.90.70.80">
    <property type="match status" value="1"/>
</dbReference>
<feature type="region of interest" description="Disordered" evidence="1">
    <location>
        <begin position="48"/>
        <end position="116"/>
    </location>
</feature>
<dbReference type="OrthoDB" id="415023at2759"/>
<dbReference type="PANTHER" id="PTHR12419:SF10">
    <property type="entry name" value="DEUBIQUITINASE OTUD6B"/>
    <property type="match status" value="1"/>
</dbReference>
<dbReference type="Pfam" id="PF02338">
    <property type="entry name" value="OTU"/>
    <property type="match status" value="1"/>
</dbReference>
<evidence type="ECO:0000259" key="2">
    <source>
        <dbReference type="PROSITE" id="PS50802"/>
    </source>
</evidence>
<protein>
    <recommendedName>
        <fullName evidence="2">OTU domain-containing protein</fullName>
    </recommendedName>
</protein>
<gene>
    <name evidence="3" type="ORF">G210_3371</name>
</gene>
<feature type="compositionally biased region" description="Basic and acidic residues" evidence="1">
    <location>
        <begin position="48"/>
        <end position="57"/>
    </location>
</feature>
<proteinExistence type="predicted"/>
<feature type="compositionally biased region" description="Acidic residues" evidence="1">
    <location>
        <begin position="64"/>
        <end position="73"/>
    </location>
</feature>
<evidence type="ECO:0000313" key="4">
    <source>
        <dbReference type="Proteomes" id="UP000011777"/>
    </source>
</evidence>
<comment type="caution">
    <text evidence="3">The sequence shown here is derived from an EMBL/GenBank/DDBJ whole genome shotgun (WGS) entry which is preliminary data.</text>
</comment>
<dbReference type="InterPro" id="IPR050704">
    <property type="entry name" value="Peptidase_C85-like"/>
</dbReference>
<dbReference type="GO" id="GO:0016579">
    <property type="term" value="P:protein deubiquitination"/>
    <property type="evidence" value="ECO:0007669"/>
    <property type="project" value="TreeGrafter"/>
</dbReference>